<evidence type="ECO:0000256" key="1">
    <source>
        <dbReference type="SAM" id="Coils"/>
    </source>
</evidence>
<accession>A0A9W8IZQ7</accession>
<dbReference type="AlphaFoldDB" id="A0A9W8IZQ7"/>
<dbReference type="Gene3D" id="3.40.50.300">
    <property type="entry name" value="P-loop containing nucleotide triphosphate hydrolases"/>
    <property type="match status" value="1"/>
</dbReference>
<dbReference type="EMBL" id="JANBPK010001572">
    <property type="protein sequence ID" value="KAJ2921618.1"/>
    <property type="molecule type" value="Genomic_DNA"/>
</dbReference>
<dbReference type="OrthoDB" id="3102462at2759"/>
<dbReference type="InterPro" id="IPR027417">
    <property type="entry name" value="P-loop_NTPase"/>
</dbReference>
<dbReference type="Proteomes" id="UP001140091">
    <property type="component" value="Unassembled WGS sequence"/>
</dbReference>
<feature type="non-terminal residue" evidence="2">
    <location>
        <position position="465"/>
    </location>
</feature>
<proteinExistence type="predicted"/>
<feature type="coiled-coil region" evidence="1">
    <location>
        <begin position="401"/>
        <end position="439"/>
    </location>
</feature>
<evidence type="ECO:0000313" key="3">
    <source>
        <dbReference type="Proteomes" id="UP001140091"/>
    </source>
</evidence>
<reference evidence="2" key="1">
    <citation type="submission" date="2022-06" db="EMBL/GenBank/DDBJ databases">
        <title>Genome Sequence of Candolleomyces eurysporus.</title>
        <authorList>
            <person name="Buettner E."/>
        </authorList>
    </citation>
    <scope>NUCLEOTIDE SEQUENCE</scope>
    <source>
        <strain evidence="2">VTCC 930004</strain>
    </source>
</reference>
<protein>
    <submittedName>
        <fullName evidence="2">Uncharacterized protein</fullName>
    </submittedName>
</protein>
<gene>
    <name evidence="2" type="ORF">H1R20_g15476</name>
</gene>
<keyword evidence="1" id="KW-0175">Coiled coil</keyword>
<comment type="caution">
    <text evidence="2">The sequence shown here is derived from an EMBL/GenBank/DDBJ whole genome shotgun (WGS) entry which is preliminary data.</text>
</comment>
<name>A0A9W8IZQ7_9AGAR</name>
<organism evidence="2 3">
    <name type="scientific">Candolleomyces eurysporus</name>
    <dbReference type="NCBI Taxonomy" id="2828524"/>
    <lineage>
        <taxon>Eukaryota</taxon>
        <taxon>Fungi</taxon>
        <taxon>Dikarya</taxon>
        <taxon>Basidiomycota</taxon>
        <taxon>Agaricomycotina</taxon>
        <taxon>Agaricomycetes</taxon>
        <taxon>Agaricomycetidae</taxon>
        <taxon>Agaricales</taxon>
        <taxon>Agaricineae</taxon>
        <taxon>Psathyrellaceae</taxon>
        <taxon>Candolleomyces</taxon>
    </lineage>
</organism>
<evidence type="ECO:0000313" key="2">
    <source>
        <dbReference type="EMBL" id="KAJ2921618.1"/>
    </source>
</evidence>
<keyword evidence="3" id="KW-1185">Reference proteome</keyword>
<sequence length="465" mass="52340">MECFMNLFSEGEGRRPLGITVTEDKTLASVGLTYLDEHDEIGFEMLKPKDQDQKIRHTIDPTVEDLHGALEHLCHYYYHRDRADEIRKEPVTIGEGKDKTPFSSKFTIDVFTLEENDEEIYMPSGPNLNIHGTGVELTVGPHNEDDMYGFRIKNNTKFPVFPYLFYFDNSDFSIKQLSKSLYGNTIQVLKPSFKNAFIKEYNITLPGPDKESLTLVDLPAFEDSNIYNHVSVLKAIVAYLGTQYQQGRQLSSLIWCYNISKPRFTIVDGDNLNLVKDITGPKAIKNVTVLTTNWNKGATVGANVAKPRTVASVASSLQRYEKAESQLKTLFGTGVTPVTFERFGTFSDPAARKAMLDGASTVDPLELIRSLLSNKNEVLQVQSEACETKKLSGTTAGNRLRAKLELEIQKKRQEVQELIKELEDMAEDDTERKAIQEETVEAGQDILRWKATLENIELVGSAFTV</sequence>